<name>A0A1V3W961_MYCKA</name>
<protein>
    <submittedName>
        <fullName evidence="2">Uncharacterized protein</fullName>
    </submittedName>
</protein>
<organism evidence="2 3">
    <name type="scientific">Mycobacterium kansasii</name>
    <dbReference type="NCBI Taxonomy" id="1768"/>
    <lineage>
        <taxon>Bacteria</taxon>
        <taxon>Bacillati</taxon>
        <taxon>Actinomycetota</taxon>
        <taxon>Actinomycetes</taxon>
        <taxon>Mycobacteriales</taxon>
        <taxon>Mycobacteriaceae</taxon>
        <taxon>Mycobacterium</taxon>
    </lineage>
</organism>
<gene>
    <name evidence="2" type="ORF">BZL30_9517</name>
</gene>
<reference evidence="2 3" key="1">
    <citation type="submission" date="2017-02" db="EMBL/GenBank/DDBJ databases">
        <title>Complete genome sequences of Mycobacterium kansasii strains isolated from rhesus macaques.</title>
        <authorList>
            <person name="Panda A."/>
            <person name="Nagaraj S."/>
            <person name="Zhao X."/>
            <person name="Tettelin H."/>
            <person name="Detolla L.J."/>
        </authorList>
    </citation>
    <scope>NUCLEOTIDE SEQUENCE [LARGE SCALE GENOMIC DNA]</scope>
    <source>
        <strain evidence="2 3">11-3813</strain>
    </source>
</reference>
<evidence type="ECO:0000313" key="2">
    <source>
        <dbReference type="EMBL" id="OOK63278.1"/>
    </source>
</evidence>
<proteinExistence type="predicted"/>
<dbReference type="EMBL" id="MVBM01000021">
    <property type="protein sequence ID" value="OOK63278.1"/>
    <property type="molecule type" value="Genomic_DNA"/>
</dbReference>
<evidence type="ECO:0000256" key="1">
    <source>
        <dbReference type="SAM" id="MobiDB-lite"/>
    </source>
</evidence>
<accession>A0A1V3W961</accession>
<comment type="caution">
    <text evidence="2">The sequence shown here is derived from an EMBL/GenBank/DDBJ whole genome shotgun (WGS) entry which is preliminary data.</text>
</comment>
<dbReference type="Proteomes" id="UP000189229">
    <property type="component" value="Unassembled WGS sequence"/>
</dbReference>
<dbReference type="AlphaFoldDB" id="A0A1V3W961"/>
<feature type="region of interest" description="Disordered" evidence="1">
    <location>
        <begin position="31"/>
        <end position="57"/>
    </location>
</feature>
<sequence length="57" mass="6239">MKFGKTLRPPDCGCPIRRRGEPADILRRYGEWMGTPPRPGRTSPGCGSCGRSLHAKA</sequence>
<evidence type="ECO:0000313" key="3">
    <source>
        <dbReference type="Proteomes" id="UP000189229"/>
    </source>
</evidence>